<feature type="domain" description="Fibronectin type-III" evidence="4">
    <location>
        <begin position="1480"/>
        <end position="1566"/>
    </location>
</feature>
<dbReference type="PROSITE" id="PS50853">
    <property type="entry name" value="FN3"/>
    <property type="match status" value="2"/>
</dbReference>
<dbReference type="PANTHER" id="PTHR46957:SF3">
    <property type="entry name" value="CYTOKINE RECEPTOR"/>
    <property type="match status" value="1"/>
</dbReference>
<keyword evidence="1" id="KW-0326">Glycosidase</keyword>
<evidence type="ECO:0000259" key="4">
    <source>
        <dbReference type="PROSITE" id="PS50853"/>
    </source>
</evidence>
<keyword evidence="2" id="KW-0119">Carbohydrate metabolism</keyword>
<protein>
    <recommendedName>
        <fullName evidence="4">Fibronectin type-III domain-containing protein</fullName>
    </recommendedName>
</protein>
<evidence type="ECO:0000256" key="3">
    <source>
        <dbReference type="SAM" id="MobiDB-lite"/>
    </source>
</evidence>
<dbReference type="NCBIfam" id="NF012211">
    <property type="entry name" value="tand_rpt_95"/>
    <property type="match status" value="1"/>
</dbReference>
<evidence type="ECO:0000256" key="2">
    <source>
        <dbReference type="ARBA" id="ARBA00023326"/>
    </source>
</evidence>
<feature type="region of interest" description="Disordered" evidence="3">
    <location>
        <begin position="386"/>
        <end position="408"/>
    </location>
</feature>
<keyword evidence="6" id="KW-1185">Reference proteome</keyword>
<sequence>MRLTAWMRKRKTLASTVTLAILAGVPVTFAVLHQGFPVTDADLVSRDVWVTNGDRLLAGRLNRQIEELNGAVETASRGIDVLQEGADVFLLDSEASTVERVDPAFTTLVQKADLPAGAKLAFGGKTLGILDPADGRAWAVDVSNELSFDPVATEPDITAGADASIAVNDKGELFVASPDEHALYSLESVGAVPEQTKLDIDGPVQLTTVGEQPVLFDPAVNEVIRADGGRTALPEQGMALQLSGAENDSVLVSGETSLLVVPLGGGEVEAVDAQLESPATEAARVTPPVWLDGCAHAAWADSSRYLRVCEGDEPSVFDIEQSTSGAQLVFRVNGPVIALNNIDNGNTWVLKDSLRLVDNWDEVTPPKEEDNQDGDEKSTRKSYEDILADRTEQNRPPTAEDDDFGVRPGRTTILPVLDNDTDPDGDVLTIADFSQLPPEIGRIDEIDDGRALQFTAGTATVGTASFRYTVTDGRSGGVDEALVNVRVVPLEVNNPPVQKRIATQTLEAGQTLTYNALTDWIDPDGDDIFLDDAAPTSADTARSTPDGFVTFEHRSGELGLKEVRLIVSDGVLTSEGVLNVDVQAPGTLKPIATADYLRLFIDEVGELKPLDNDLSPSGAQLTLAGVESTDPALTVTPNTDSGSVSVQASAAGEYEFTYSVAAGGQASTGIVRVSVIENPADQLPPIAVKDTAFLRVGEPVTVEVLANDVSPSGRVLGVQSVDTSGSAPGLSVEVLGNTLIRVSSSAALDTQTQFTYTVSDGQATALAGVTVVPVPPVVQRQPPVAVDDRVTVRAGDVARVDVLANDYHPDQASLILDTELVESDNIGRDALAFVSGGDLRYQAPSEPGQYSAVYRVGDRYGESATATVTFIVTGPDQDGNKPPVPVTQTGRTFSGSTIRIDVPLDGIDPDGDSVVLTGLTQAPQLGRIVETGTTYFIYEAYETSAGTDTLRYSVEDAFGLRAFGVVRIGVIPRPAQALAPNAVDDSVEVRPGKLVSVPVLDNDTDPNGYPLQLSPELVSVDPGIEARVEGDRVLVQAPETEAGYVVRYQITNGNGGVDQGFVQIRVTADATILPPTAVDQFVQQEQVDSGEPIEVDVLDGAFNPNGRDRDLAVSFEGPNAASASLAADGTVTVVPGEKRIAIAYRLTDEVNDLSAAAFIIVPPAVSASYSPPPYIKPEAIPQLLEMNEAREWSLDEIVAVPSGRPVKITDSTTVSATNSNGAPAYVDETTIAFAPAQDFRGSASVVFEVTDGESAEDPNGNTVLLTLPITVGNPDFSDTPPTFTPIEIPVEAGEAPVAVDLRTSTAHRNPAVVGQVQYSGLTGTTRDIEAGLNGSTLTVSSPLGVQPGARTTLSFTLSYREFQVPATVTVIVVSSSRPLPQAVDDEAKGQRSKQSTVNVIENDFNPFPDKPLTLLDARIENASESAARVSFTAGGSISVSPGSSFIGVVSVIYRIGDATKDPNRETQGRLLLTVRDVPGKVAKPVITEESDGAVGISWQTPAINGEPIDHYTITYDNKSVQVPGNSASYRATGLNNGTPYTFRVSAHNVLGDGQASDQSNAAVPYGKPGRPGTPSLTGSDDGSGNLTARWSAANGNGRDVQRYEVYVGSDKVAESTTTEATFQRNVGAATSVQIVAVGPAGPSERSGASSSAAARPGTPGNPRASVGGQGDRTVTLQWNAAASHGAAVSNYRLIIPGVGEPLVGNQTSYTFQGNFGQTYNFQVEAITGGATGPRSASSNSVTPQDVPPPQPPQRSSSVSKGGAAPYCNGCRYIVLNYNNFPAGNYTVITELNGNSGDFTYNTFDLVGSGSRQTTNGLGITNGAEVRMRIKNNTTGETFYTDATRNWDGM</sequence>
<evidence type="ECO:0000313" key="6">
    <source>
        <dbReference type="Proteomes" id="UP000244893"/>
    </source>
</evidence>
<dbReference type="OrthoDB" id="5241356at2"/>
<dbReference type="EMBL" id="QEOP01000001">
    <property type="protein sequence ID" value="PVZ96025.1"/>
    <property type="molecule type" value="Genomic_DNA"/>
</dbReference>
<feature type="compositionally biased region" description="Basic and acidic residues" evidence="3">
    <location>
        <begin position="364"/>
        <end position="381"/>
    </location>
</feature>
<proteinExistence type="predicted"/>
<dbReference type="Gene3D" id="2.60.40.2810">
    <property type="match status" value="1"/>
</dbReference>
<feature type="region of interest" description="Disordered" evidence="3">
    <location>
        <begin position="1730"/>
        <end position="1760"/>
    </location>
</feature>
<dbReference type="GO" id="GO:0000272">
    <property type="term" value="P:polysaccharide catabolic process"/>
    <property type="evidence" value="ECO:0007669"/>
    <property type="project" value="UniProtKB-KW"/>
</dbReference>
<dbReference type="Proteomes" id="UP000244893">
    <property type="component" value="Unassembled WGS sequence"/>
</dbReference>
<dbReference type="SMART" id="SM00060">
    <property type="entry name" value="FN3"/>
    <property type="match status" value="3"/>
</dbReference>
<dbReference type="InterPro" id="IPR013783">
    <property type="entry name" value="Ig-like_fold"/>
</dbReference>
<dbReference type="SUPFAM" id="SSF49265">
    <property type="entry name" value="Fibronectin type III"/>
    <property type="match status" value="2"/>
</dbReference>
<feature type="compositionally biased region" description="Polar residues" evidence="3">
    <location>
        <begin position="1574"/>
        <end position="1588"/>
    </location>
</feature>
<dbReference type="InterPro" id="IPR036116">
    <property type="entry name" value="FN3_sf"/>
</dbReference>
<dbReference type="Pfam" id="PF00041">
    <property type="entry name" value="fn3"/>
    <property type="match status" value="2"/>
</dbReference>
<dbReference type="RefSeq" id="WP_116755759.1">
    <property type="nucleotide sequence ID" value="NZ_JBHUEX010000001.1"/>
</dbReference>
<evidence type="ECO:0000313" key="5">
    <source>
        <dbReference type="EMBL" id="PVZ96025.1"/>
    </source>
</evidence>
<feature type="region of interest" description="Disordered" evidence="3">
    <location>
        <begin position="362"/>
        <end position="381"/>
    </location>
</feature>
<organism evidence="5 6">
    <name type="scientific">Amnibacterium flavum</name>
    <dbReference type="NCBI Taxonomy" id="2173173"/>
    <lineage>
        <taxon>Bacteria</taxon>
        <taxon>Bacillati</taxon>
        <taxon>Actinomycetota</taxon>
        <taxon>Actinomycetes</taxon>
        <taxon>Micrococcales</taxon>
        <taxon>Microbacteriaceae</taxon>
        <taxon>Amnibacterium</taxon>
    </lineage>
</organism>
<reference evidence="5 6" key="1">
    <citation type="submission" date="2018-05" db="EMBL/GenBank/DDBJ databases">
        <title>Amnibacterium sp. M8JJ-5, whole genome shotgun sequence.</title>
        <authorList>
            <person name="Tuo L."/>
        </authorList>
    </citation>
    <scope>NUCLEOTIDE SEQUENCE [LARGE SCALE GENOMIC DNA]</scope>
    <source>
        <strain evidence="5 6">M8JJ-5</strain>
    </source>
</reference>
<feature type="region of interest" description="Disordered" evidence="3">
    <location>
        <begin position="1551"/>
        <end position="1593"/>
    </location>
</feature>
<dbReference type="InterPro" id="IPR003961">
    <property type="entry name" value="FN3_dom"/>
</dbReference>
<feature type="region of interest" description="Disordered" evidence="3">
    <location>
        <begin position="1639"/>
        <end position="1670"/>
    </location>
</feature>
<comment type="caution">
    <text evidence="5">The sequence shown here is derived from an EMBL/GenBank/DDBJ whole genome shotgun (WGS) entry which is preliminary data.</text>
</comment>
<accession>A0A2V1HTU1</accession>
<dbReference type="GO" id="GO:0016798">
    <property type="term" value="F:hydrolase activity, acting on glycosyl bonds"/>
    <property type="evidence" value="ECO:0007669"/>
    <property type="project" value="UniProtKB-KW"/>
</dbReference>
<dbReference type="CDD" id="cd00063">
    <property type="entry name" value="FN3"/>
    <property type="match status" value="2"/>
</dbReference>
<keyword evidence="1" id="KW-0378">Hydrolase</keyword>
<name>A0A2V1HTU1_9MICO</name>
<dbReference type="PANTHER" id="PTHR46957">
    <property type="entry name" value="CYTOKINE RECEPTOR"/>
    <property type="match status" value="1"/>
</dbReference>
<dbReference type="Gene3D" id="2.60.40.10">
    <property type="entry name" value="Immunoglobulins"/>
    <property type="match status" value="2"/>
</dbReference>
<feature type="domain" description="Fibronectin type-III" evidence="4">
    <location>
        <begin position="1658"/>
        <end position="1745"/>
    </location>
</feature>
<evidence type="ECO:0000256" key="1">
    <source>
        <dbReference type="ARBA" id="ARBA00023295"/>
    </source>
</evidence>
<keyword evidence="2" id="KW-0624">Polysaccharide degradation</keyword>
<dbReference type="Pfam" id="PF17963">
    <property type="entry name" value="Big_9"/>
    <property type="match status" value="6"/>
</dbReference>
<gene>
    <name evidence="5" type="ORF">DDQ50_06170</name>
</gene>
<dbReference type="GO" id="GO:0016020">
    <property type="term" value="C:membrane"/>
    <property type="evidence" value="ECO:0007669"/>
    <property type="project" value="UniProtKB-SubCell"/>
</dbReference>
<feature type="compositionally biased region" description="Low complexity" evidence="3">
    <location>
        <begin position="1639"/>
        <end position="1660"/>
    </location>
</feature>
<dbReference type="InterPro" id="IPR050713">
    <property type="entry name" value="RTP_Phos/Ushers"/>
</dbReference>